<name>A0A481TN08_HHV2</name>
<dbReference type="EMBL" id="MH790559">
    <property type="protein sequence ID" value="QBH76469.1"/>
    <property type="molecule type" value="Genomic_DNA"/>
</dbReference>
<dbReference type="EMBL" id="MH790583">
    <property type="protein sequence ID" value="QBH78437.1"/>
    <property type="molecule type" value="Genomic_DNA"/>
</dbReference>
<organismHost>
    <name type="scientific">Homo sapiens</name>
    <name type="common">Human</name>
    <dbReference type="NCBI Taxonomy" id="9606"/>
</organismHost>
<organism evidence="9">
    <name type="scientific">Human herpesvirus 2</name>
    <name type="common">HHV-2</name>
    <name type="synonym">Human herpes simplex virus 2</name>
    <dbReference type="NCBI Taxonomy" id="10310"/>
    <lineage>
        <taxon>Viruses</taxon>
        <taxon>Duplodnaviria</taxon>
        <taxon>Heunggongvirae</taxon>
        <taxon>Peploviricota</taxon>
        <taxon>Herviviricetes</taxon>
        <taxon>Herpesvirales</taxon>
        <taxon>Orthoherpesviridae</taxon>
        <taxon>Alphaherpesvirinae</taxon>
        <taxon>Simplexvirus</taxon>
        <taxon>Simplexvirus humanalpha2</taxon>
    </lineage>
</organism>
<dbReference type="EMBL" id="MH790598">
    <property type="protein sequence ID" value="QBH79679.1"/>
    <property type="molecule type" value="Genomic_DNA"/>
</dbReference>
<evidence type="ECO:0000313" key="6">
    <source>
        <dbReference type="EMBL" id="QBH79955.1"/>
    </source>
</evidence>
<reference evidence="9" key="1">
    <citation type="submission" date="2018-08" db="EMBL/GenBank/DDBJ databases">
        <title>HSV2 whole genome sequences from clinical isolates.</title>
        <authorList>
            <person name="Roychoudhury P."/>
            <person name="Greninger A.L."/>
            <person name="Jerome K.R."/>
            <person name="Johnston C."/>
            <person name="Wald A."/>
            <person name="Xie H."/>
        </authorList>
    </citation>
    <scope>NUCLEOTIDE SEQUENCE</scope>
    <source>
        <strain evidence="12">2000-3429</strain>
        <strain evidence="2">2003-24998</strain>
        <strain evidence="10">2004-51444SWAB</strain>
        <strain evidence="8">2006-11821_S126_L001</strain>
        <strain evidence="7">2006-13869CAM</strain>
        <strain evidence="4">2006-18003CAM</strain>
        <strain evidence="13">2007-15346</strain>
        <strain evidence="5">2008-4122_S535_L001</strain>
        <strain evidence="11">2008-483</strain>
        <strain evidence="9">2010-8179</strain>
        <strain evidence="3">2012-10336</strain>
        <strain evidence="1">2012-5456</strain>
        <strain evidence="6">2013-37246_S80_L001</strain>
    </source>
</reference>
<gene>
    <name evidence="15" type="ORF">FKDDOAPL_00060</name>
    <name evidence="14" type="ORF">GPADPEBJ_00063</name>
</gene>
<evidence type="ECO:0000313" key="7">
    <source>
        <dbReference type="EMBL" id="QBH80172.1"/>
    </source>
</evidence>
<dbReference type="EMBL" id="MH790668">
    <property type="protein sequence ID" value="QBH85989.1"/>
    <property type="molecule type" value="Genomic_DNA"/>
</dbReference>
<reference evidence="14" key="2">
    <citation type="submission" date="2020-05" db="EMBL/GenBank/DDBJ databases">
        <authorList>
            <person name="Roychoudhury P."/>
            <person name="Xie H."/>
            <person name="Greninger A."/>
            <person name="Jerome K."/>
        </authorList>
    </citation>
    <scope>NUCLEOTIDE SEQUENCE</scope>
    <source>
        <strain evidence="14">2020-3449AC</strain>
        <strain evidence="15">2020-3450AC</strain>
    </source>
</reference>
<evidence type="ECO:0000313" key="9">
    <source>
        <dbReference type="EMBL" id="QBH82989.1"/>
    </source>
</evidence>
<dbReference type="EMBL" id="MH790627">
    <property type="protein sequence ID" value="QBH82233.1"/>
    <property type="molecule type" value="Genomic_DNA"/>
</dbReference>
<protein>
    <submittedName>
        <fullName evidence="9">Uncharacterized protein</fullName>
    </submittedName>
</protein>
<proteinExistence type="predicted"/>
<dbReference type="EMBL" id="MH790601">
    <property type="protein sequence ID" value="QBH79955.1"/>
    <property type="molecule type" value="Genomic_DNA"/>
</dbReference>
<dbReference type="EMBL" id="MH790660">
    <property type="protein sequence ID" value="QBH85213.1"/>
    <property type="molecule type" value="Genomic_DNA"/>
</dbReference>
<dbReference type="EMBL" id="MH790584">
    <property type="protein sequence ID" value="QBH78552.1"/>
    <property type="molecule type" value="Genomic_DNA"/>
</dbReference>
<dbReference type="EMBL" id="MT461027">
    <property type="protein sequence ID" value="QXO36830.1"/>
    <property type="molecule type" value="Genomic_DNA"/>
</dbReference>
<evidence type="ECO:0000313" key="4">
    <source>
        <dbReference type="EMBL" id="QBH79336.1"/>
    </source>
</evidence>
<dbReference type="EMBL" id="MT461026">
    <property type="protein sequence ID" value="QXO36744.1"/>
    <property type="molecule type" value="Genomic_DNA"/>
</dbReference>
<evidence type="ECO:0000313" key="10">
    <source>
        <dbReference type="EMBL" id="QBH84574.1"/>
    </source>
</evidence>
<evidence type="ECO:0000313" key="11">
    <source>
        <dbReference type="EMBL" id="QBH85213.1"/>
    </source>
</evidence>
<evidence type="ECO:0000313" key="12">
    <source>
        <dbReference type="EMBL" id="QBH85372.1"/>
    </source>
</evidence>
<evidence type="ECO:0000313" key="3">
    <source>
        <dbReference type="EMBL" id="QBH78552.1"/>
    </source>
</evidence>
<evidence type="ECO:0000313" key="8">
    <source>
        <dbReference type="EMBL" id="QBH82233.1"/>
    </source>
</evidence>
<evidence type="ECO:0000313" key="5">
    <source>
        <dbReference type="EMBL" id="QBH79679.1"/>
    </source>
</evidence>
<dbReference type="EMBL" id="MH790653">
    <property type="protein sequence ID" value="QBH84574.1"/>
    <property type="molecule type" value="Genomic_DNA"/>
</dbReference>
<dbReference type="EMBL" id="MH790603">
    <property type="protein sequence ID" value="QBH80172.1"/>
    <property type="molecule type" value="Genomic_DNA"/>
</dbReference>
<evidence type="ECO:0000313" key="15">
    <source>
        <dbReference type="EMBL" id="QXO36830.1"/>
    </source>
</evidence>
<accession>A0A481TN08</accession>
<evidence type="ECO:0000313" key="1">
    <source>
        <dbReference type="EMBL" id="QBH76469.1"/>
    </source>
</evidence>
<sequence length="54" mass="5937">MFSWARTCRKNCSTASRPRGEGCSVLAAGLGSWVVTARRCVARRGGLKHSKWAR</sequence>
<dbReference type="EMBL" id="MH790593">
    <property type="protein sequence ID" value="QBH79336.1"/>
    <property type="molecule type" value="Genomic_DNA"/>
</dbReference>
<dbReference type="EMBL" id="MH790661">
    <property type="protein sequence ID" value="QBH85372.1"/>
    <property type="molecule type" value="Genomic_DNA"/>
</dbReference>
<evidence type="ECO:0000313" key="14">
    <source>
        <dbReference type="EMBL" id="QXO36744.1"/>
    </source>
</evidence>
<evidence type="ECO:0000313" key="13">
    <source>
        <dbReference type="EMBL" id="QBH85989.1"/>
    </source>
</evidence>
<dbReference type="EMBL" id="MH790635">
    <property type="protein sequence ID" value="QBH82989.1"/>
    <property type="molecule type" value="Genomic_DNA"/>
</dbReference>
<evidence type="ECO:0000313" key="2">
    <source>
        <dbReference type="EMBL" id="QBH78437.1"/>
    </source>
</evidence>